<dbReference type="GO" id="GO:0003964">
    <property type="term" value="F:RNA-directed DNA polymerase activity"/>
    <property type="evidence" value="ECO:0007669"/>
    <property type="project" value="UniProtKB-KW"/>
</dbReference>
<dbReference type="SUPFAM" id="SSF50630">
    <property type="entry name" value="Acid proteases"/>
    <property type="match status" value="1"/>
</dbReference>
<dbReference type="EMBL" id="VVIM01000008">
    <property type="protein sequence ID" value="KAB0794916.1"/>
    <property type="molecule type" value="Genomic_DNA"/>
</dbReference>
<dbReference type="CDD" id="cd01647">
    <property type="entry name" value="RT_LTR"/>
    <property type="match status" value="1"/>
</dbReference>
<dbReference type="Gene3D" id="3.30.70.270">
    <property type="match status" value="2"/>
</dbReference>
<dbReference type="CDD" id="cd09274">
    <property type="entry name" value="RNase_HI_RT_Ty3"/>
    <property type="match status" value="1"/>
</dbReference>
<dbReference type="GO" id="GO:0008270">
    <property type="term" value="F:zinc ion binding"/>
    <property type="evidence" value="ECO:0007669"/>
    <property type="project" value="UniProtKB-KW"/>
</dbReference>
<dbReference type="InterPro" id="IPR000477">
    <property type="entry name" value="RT_dom"/>
</dbReference>
<keyword evidence="5" id="KW-0479">Metal-binding</keyword>
<feature type="domain" description="CCHC-type" evidence="7">
    <location>
        <begin position="214"/>
        <end position="227"/>
    </location>
</feature>
<dbReference type="Gene3D" id="4.10.60.10">
    <property type="entry name" value="Zinc finger, CCHC-type"/>
    <property type="match status" value="1"/>
</dbReference>
<proteinExistence type="predicted"/>
<dbReference type="InterPro" id="IPR043128">
    <property type="entry name" value="Rev_trsase/Diguanyl_cyclase"/>
</dbReference>
<dbReference type="GO" id="GO:0003676">
    <property type="term" value="F:nucleic acid binding"/>
    <property type="evidence" value="ECO:0007669"/>
    <property type="project" value="InterPro"/>
</dbReference>
<dbReference type="InterPro" id="IPR050951">
    <property type="entry name" value="Retrovirus_Pol_polyprotein"/>
</dbReference>
<keyword evidence="3" id="KW-0255">Endonuclease</keyword>
<organism evidence="8 9">
    <name type="scientific">Photinus pyralis</name>
    <name type="common">Common eastern firefly</name>
    <name type="synonym">Lampyris pyralis</name>
    <dbReference type="NCBI Taxonomy" id="7054"/>
    <lineage>
        <taxon>Eukaryota</taxon>
        <taxon>Metazoa</taxon>
        <taxon>Ecdysozoa</taxon>
        <taxon>Arthropoda</taxon>
        <taxon>Hexapoda</taxon>
        <taxon>Insecta</taxon>
        <taxon>Pterygota</taxon>
        <taxon>Neoptera</taxon>
        <taxon>Endopterygota</taxon>
        <taxon>Coleoptera</taxon>
        <taxon>Polyphaga</taxon>
        <taxon>Elateriformia</taxon>
        <taxon>Elateroidea</taxon>
        <taxon>Lampyridae</taxon>
        <taxon>Lampyrinae</taxon>
        <taxon>Photinus</taxon>
    </lineage>
</organism>
<dbReference type="Gene3D" id="3.10.10.10">
    <property type="entry name" value="HIV Type 1 Reverse Transcriptase, subunit A, domain 1"/>
    <property type="match status" value="1"/>
</dbReference>
<keyword evidence="5" id="KW-0862">Zinc</keyword>
<keyword evidence="3" id="KW-0378">Hydrolase</keyword>
<evidence type="ECO:0000256" key="6">
    <source>
        <dbReference type="SAM" id="MobiDB-lite"/>
    </source>
</evidence>
<sequence>MATIGMVEPFDTEHPENWDAYAERVDFFLEANGITTDGDKRAAFLSICGPTTYSILRSLVQPQQVRETPHTEIMQKLKAHFAPKPSEIVCRFKFHQRRQQPGEGMAKFINALRNLGEGCNFGSVLNDMIRDRIVCGVAEESLQQRLLAKETLTLEVAQATALAFEAAARNVSDLRGTPEGFLKKIDNRKEMTKLCFRCDESHSSETCRFKTAACRFCGKMGHIERACLRKKRNRGSKRSEQVKAVASDNDSGRQNESDSEEGTEYSIHRVSPGDPGKLQVKLLLNSTACCLEVDSGAAYTVISASCFNSLRRKPNLERNTIILRDYQGNMIETLGTGYVRVEYKNVHKTLPVIVIKGTRVVNLLGRNWFEPLNINVSGINQVHNAVLNNVIQTELESEFAEVFDGTLGVFRGPPISLNLPRDVNPIVCKVRKVPFALRPLIEDELERLQQQGVIEPVTHPRWATPIVPVVKASNEIRLCADYRITVNKVLRPETYPIPNVQDMLANLAGGRVFAKLDLTQAYQQLTVDDEAAEAQTIITHKGAFRVKRLQFGISNAPQIFQQLIDQRLQGIPGVMPYFDDILVVAKDEAQLLGRLREVLTRFREDGLKLKKAKCVFNVHEIEFLGHKISSRGLEPAEEKIQAIIRAPAPSNVTELQAFLGLVNFYGPFLESKATIAEPLHKLLHKNVTFRWGRDEAQAFGRVKSLLTKKPILCHYHEGRKLILTVDASSFGVGMVLSQPQENGREAPIAFHSRTLSKPERNFAQVDKEALAIMVGVKKFHNYIFGRKVEIRTDHKPLLGILGENKHCPNEISPRMLRWRYNLSAYDYNLVHVAGKKIPHADALSRLPLPTTREDVPRCADVLMFECVEESPVSAQDVARQTAKDPVLAHVRDFA</sequence>
<keyword evidence="5" id="KW-0863">Zinc-finger</keyword>
<dbReference type="InParanoid" id="A0A5N4AC76"/>
<evidence type="ECO:0000313" key="9">
    <source>
        <dbReference type="Proteomes" id="UP000327044"/>
    </source>
</evidence>
<evidence type="ECO:0000313" key="8">
    <source>
        <dbReference type="EMBL" id="KAB0794916.1"/>
    </source>
</evidence>
<dbReference type="PANTHER" id="PTHR37984">
    <property type="entry name" value="PROTEIN CBG26694"/>
    <property type="match status" value="1"/>
</dbReference>
<dbReference type="Pfam" id="PF00078">
    <property type="entry name" value="RVT_1"/>
    <property type="match status" value="1"/>
</dbReference>
<dbReference type="PROSITE" id="PS50158">
    <property type="entry name" value="ZF_CCHC"/>
    <property type="match status" value="1"/>
</dbReference>
<evidence type="ECO:0000256" key="5">
    <source>
        <dbReference type="PROSITE-ProRule" id="PRU00047"/>
    </source>
</evidence>
<dbReference type="Gene3D" id="3.10.20.370">
    <property type="match status" value="1"/>
</dbReference>
<dbReference type="Gene3D" id="2.40.70.10">
    <property type="entry name" value="Acid Proteases"/>
    <property type="match status" value="1"/>
</dbReference>
<feature type="region of interest" description="Disordered" evidence="6">
    <location>
        <begin position="234"/>
        <end position="271"/>
    </location>
</feature>
<keyword evidence="4" id="KW-0695">RNA-directed DNA polymerase</keyword>
<dbReference type="Pfam" id="PF17919">
    <property type="entry name" value="RT_RNaseH_2"/>
    <property type="match status" value="1"/>
</dbReference>
<dbReference type="Proteomes" id="UP000327044">
    <property type="component" value="Unassembled WGS sequence"/>
</dbReference>
<dbReference type="PANTHER" id="PTHR37984:SF12">
    <property type="entry name" value="RIBONUCLEASE H"/>
    <property type="match status" value="1"/>
</dbReference>
<dbReference type="InterPro" id="IPR043502">
    <property type="entry name" value="DNA/RNA_pol_sf"/>
</dbReference>
<gene>
    <name evidence="8" type="ORF">PPYR_11755</name>
</gene>
<evidence type="ECO:0000259" key="7">
    <source>
        <dbReference type="PROSITE" id="PS50158"/>
    </source>
</evidence>
<keyword evidence="1" id="KW-0548">Nucleotidyltransferase</keyword>
<comment type="caution">
    <text evidence="8">The sequence shown here is derived from an EMBL/GenBank/DDBJ whole genome shotgun (WGS) entry which is preliminary data.</text>
</comment>
<dbReference type="FunFam" id="3.30.70.270:FF:000023">
    <property type="entry name" value="Pol"/>
    <property type="match status" value="1"/>
</dbReference>
<evidence type="ECO:0000256" key="4">
    <source>
        <dbReference type="ARBA" id="ARBA00022918"/>
    </source>
</evidence>
<evidence type="ECO:0000256" key="2">
    <source>
        <dbReference type="ARBA" id="ARBA00022722"/>
    </source>
</evidence>
<name>A0A5N4AC76_PHOPY</name>
<dbReference type="FunFam" id="3.10.20.370:FF:000001">
    <property type="entry name" value="Retrovirus-related Pol polyprotein from transposon 17.6-like protein"/>
    <property type="match status" value="1"/>
</dbReference>
<keyword evidence="2" id="KW-0540">Nuclease</keyword>
<accession>A0A5N4AC76</accession>
<dbReference type="InterPro" id="IPR021109">
    <property type="entry name" value="Peptidase_aspartic_dom_sf"/>
</dbReference>
<dbReference type="SUPFAM" id="SSF56672">
    <property type="entry name" value="DNA/RNA polymerases"/>
    <property type="match status" value="1"/>
</dbReference>
<dbReference type="GO" id="GO:0004519">
    <property type="term" value="F:endonuclease activity"/>
    <property type="evidence" value="ECO:0007669"/>
    <property type="project" value="UniProtKB-KW"/>
</dbReference>
<protein>
    <recommendedName>
        <fullName evidence="7">CCHC-type domain-containing protein</fullName>
    </recommendedName>
</protein>
<dbReference type="InterPro" id="IPR001878">
    <property type="entry name" value="Znf_CCHC"/>
</dbReference>
<dbReference type="InterPro" id="IPR041577">
    <property type="entry name" value="RT_RNaseH_2"/>
</dbReference>
<evidence type="ECO:0000256" key="1">
    <source>
        <dbReference type="ARBA" id="ARBA00022695"/>
    </source>
</evidence>
<dbReference type="AlphaFoldDB" id="A0A5N4AC76"/>
<reference evidence="8 9" key="1">
    <citation type="journal article" date="2018" name="Elife">
        <title>Firefly genomes illuminate parallel origins of bioluminescence in beetles.</title>
        <authorList>
            <person name="Fallon T.R."/>
            <person name="Lower S.E."/>
            <person name="Chang C.H."/>
            <person name="Bessho-Uehara M."/>
            <person name="Martin G.J."/>
            <person name="Bewick A.J."/>
            <person name="Behringer M."/>
            <person name="Debat H.J."/>
            <person name="Wong I."/>
            <person name="Day J.C."/>
            <person name="Suvorov A."/>
            <person name="Silva C.J."/>
            <person name="Stanger-Hall K.F."/>
            <person name="Hall D.W."/>
            <person name="Schmitz R.J."/>
            <person name="Nelson D.R."/>
            <person name="Lewis S.M."/>
            <person name="Shigenobu S."/>
            <person name="Bybee S.M."/>
            <person name="Larracuente A.M."/>
            <person name="Oba Y."/>
            <person name="Weng J.K."/>
        </authorList>
    </citation>
    <scope>NUCLEOTIDE SEQUENCE [LARGE SCALE GENOMIC DNA]</scope>
    <source>
        <strain evidence="8">1611_PpyrPB1</strain>
        <tissue evidence="8">Whole body</tissue>
    </source>
</reference>
<keyword evidence="1" id="KW-0808">Transferase</keyword>
<evidence type="ECO:0000256" key="3">
    <source>
        <dbReference type="ARBA" id="ARBA00022759"/>
    </source>
</evidence>
<keyword evidence="9" id="KW-1185">Reference proteome</keyword>